<dbReference type="GO" id="GO:0045454">
    <property type="term" value="P:cell redox homeostasis"/>
    <property type="evidence" value="ECO:0007669"/>
    <property type="project" value="TreeGrafter"/>
</dbReference>
<evidence type="ECO:0000259" key="2">
    <source>
        <dbReference type="PROSITE" id="PS51352"/>
    </source>
</evidence>
<accession>A0A6S6SDA4</accession>
<dbReference type="Pfam" id="PF13098">
    <property type="entry name" value="Thioredoxin_2"/>
    <property type="match status" value="1"/>
</dbReference>
<dbReference type="AlphaFoldDB" id="A0A6S6SDA4"/>
<dbReference type="InterPro" id="IPR012336">
    <property type="entry name" value="Thioredoxin-like_fold"/>
</dbReference>
<dbReference type="PANTHER" id="PTHR32234:SF0">
    <property type="entry name" value="THIOL:DISULFIDE INTERCHANGE PROTEIN DSBD"/>
    <property type="match status" value="1"/>
</dbReference>
<dbReference type="PANTHER" id="PTHR32234">
    <property type="entry name" value="THIOL:DISULFIDE INTERCHANGE PROTEIN DSBD"/>
    <property type="match status" value="1"/>
</dbReference>
<feature type="transmembrane region" description="Helical" evidence="1">
    <location>
        <begin position="43"/>
        <end position="63"/>
    </location>
</feature>
<keyword evidence="1" id="KW-0472">Membrane</keyword>
<reference evidence="3" key="1">
    <citation type="submission" date="2020-01" db="EMBL/GenBank/DDBJ databases">
        <authorList>
            <person name="Meier V. D."/>
            <person name="Meier V D."/>
        </authorList>
    </citation>
    <scope>NUCLEOTIDE SEQUENCE</scope>
    <source>
        <strain evidence="3">HLG_WM_MAG_05</strain>
    </source>
</reference>
<dbReference type="InterPro" id="IPR036249">
    <property type="entry name" value="Thioredoxin-like_sf"/>
</dbReference>
<dbReference type="EMBL" id="CACVAU010000002">
    <property type="protein sequence ID" value="CAA6801015.1"/>
    <property type="molecule type" value="Genomic_DNA"/>
</dbReference>
<proteinExistence type="predicted"/>
<feature type="transmembrane region" description="Helical" evidence="1">
    <location>
        <begin position="14"/>
        <end position="31"/>
    </location>
</feature>
<organism evidence="3">
    <name type="scientific">uncultured Sulfurovum sp</name>
    <dbReference type="NCBI Taxonomy" id="269237"/>
    <lineage>
        <taxon>Bacteria</taxon>
        <taxon>Pseudomonadati</taxon>
        <taxon>Campylobacterota</taxon>
        <taxon>Epsilonproteobacteria</taxon>
        <taxon>Campylobacterales</taxon>
        <taxon>Sulfurovaceae</taxon>
        <taxon>Sulfurovum</taxon>
        <taxon>environmental samples</taxon>
    </lineage>
</organism>
<evidence type="ECO:0000256" key="1">
    <source>
        <dbReference type="SAM" id="Phobius"/>
    </source>
</evidence>
<name>A0A6S6SDA4_9BACT</name>
<sequence>MIELFSSVNQVSSLLFWGILLITIAIYFGVMESNKKEKAFQKVFKAINVVLLIWGILLLIGAAKGHQSFWLPLKSNTAMEHTTTASQQTPLFTEIYNMGDLKKKQTEAIALQKPLLIYFYSSYCSLCNKLNEITYKEAKIIKSLSENYVAVKINVADKSDKKMLEMKKHFNILGTPAFVFFDAEGEKIDDNVLYGYQGVEEFYDTLDLMAE</sequence>
<dbReference type="GO" id="GO:0015035">
    <property type="term" value="F:protein-disulfide reductase activity"/>
    <property type="evidence" value="ECO:0007669"/>
    <property type="project" value="TreeGrafter"/>
</dbReference>
<dbReference type="SUPFAM" id="SSF52833">
    <property type="entry name" value="Thioredoxin-like"/>
    <property type="match status" value="1"/>
</dbReference>
<dbReference type="InterPro" id="IPR013766">
    <property type="entry name" value="Thioredoxin_domain"/>
</dbReference>
<protein>
    <submittedName>
        <fullName evidence="3">Cytochrome C biogenesis protein</fullName>
    </submittedName>
</protein>
<gene>
    <name evidence="3" type="ORF">HELGO_WM10166</name>
</gene>
<keyword evidence="1" id="KW-1133">Transmembrane helix</keyword>
<dbReference type="Gene3D" id="3.40.30.10">
    <property type="entry name" value="Glutaredoxin"/>
    <property type="match status" value="1"/>
</dbReference>
<dbReference type="PROSITE" id="PS51352">
    <property type="entry name" value="THIOREDOXIN_2"/>
    <property type="match status" value="1"/>
</dbReference>
<evidence type="ECO:0000313" key="3">
    <source>
        <dbReference type="EMBL" id="CAA6801015.1"/>
    </source>
</evidence>
<feature type="domain" description="Thioredoxin" evidence="2">
    <location>
        <begin position="83"/>
        <end position="211"/>
    </location>
</feature>
<keyword evidence="1" id="KW-0812">Transmembrane</keyword>